<evidence type="ECO:0000313" key="4">
    <source>
        <dbReference type="Proteomes" id="UP000198426"/>
    </source>
</evidence>
<dbReference type="InterPro" id="IPR009936">
    <property type="entry name" value="DUF1468"/>
</dbReference>
<dbReference type="AlphaFoldDB" id="A0A239CBL1"/>
<organism evidence="3 4">
    <name type="scientific">Tropicimonas sediminicola</name>
    <dbReference type="NCBI Taxonomy" id="1031541"/>
    <lineage>
        <taxon>Bacteria</taxon>
        <taxon>Pseudomonadati</taxon>
        <taxon>Pseudomonadota</taxon>
        <taxon>Alphaproteobacteria</taxon>
        <taxon>Rhodobacterales</taxon>
        <taxon>Roseobacteraceae</taxon>
        <taxon>Tropicimonas</taxon>
    </lineage>
</organism>
<evidence type="ECO:0000259" key="2">
    <source>
        <dbReference type="Pfam" id="PF07331"/>
    </source>
</evidence>
<keyword evidence="1" id="KW-0472">Membrane</keyword>
<reference evidence="3 4" key="1">
    <citation type="submission" date="2017-06" db="EMBL/GenBank/DDBJ databases">
        <authorList>
            <person name="Kim H.J."/>
            <person name="Triplett B.A."/>
        </authorList>
    </citation>
    <scope>NUCLEOTIDE SEQUENCE [LARGE SCALE GENOMIC DNA]</scope>
    <source>
        <strain evidence="3 4">DSM 29339</strain>
    </source>
</reference>
<gene>
    <name evidence="3" type="ORF">SAMN05421757_101195</name>
</gene>
<evidence type="ECO:0000256" key="1">
    <source>
        <dbReference type="SAM" id="Phobius"/>
    </source>
</evidence>
<feature type="transmembrane region" description="Helical" evidence="1">
    <location>
        <begin position="58"/>
        <end position="76"/>
    </location>
</feature>
<feature type="domain" description="DUF1468" evidence="2">
    <location>
        <begin position="19"/>
        <end position="166"/>
    </location>
</feature>
<feature type="transmembrane region" description="Helical" evidence="1">
    <location>
        <begin position="144"/>
        <end position="162"/>
    </location>
</feature>
<dbReference type="EMBL" id="FZOY01000001">
    <property type="protein sequence ID" value="SNS17490.1"/>
    <property type="molecule type" value="Genomic_DNA"/>
</dbReference>
<feature type="transmembrane region" description="Helical" evidence="1">
    <location>
        <begin position="18"/>
        <end position="38"/>
    </location>
</feature>
<protein>
    <submittedName>
        <fullName evidence="3">Tripartite tricarboxylate transporter TctB family protein</fullName>
    </submittedName>
</protein>
<feature type="transmembrane region" description="Helical" evidence="1">
    <location>
        <begin position="88"/>
        <end position="108"/>
    </location>
</feature>
<accession>A0A239CBL1</accession>
<name>A0A239CBL1_9RHOB</name>
<dbReference type="Pfam" id="PF07331">
    <property type="entry name" value="TctB"/>
    <property type="match status" value="1"/>
</dbReference>
<evidence type="ECO:0000313" key="3">
    <source>
        <dbReference type="EMBL" id="SNS17490.1"/>
    </source>
</evidence>
<dbReference type="RefSeq" id="WP_176442729.1">
    <property type="nucleotide sequence ID" value="NZ_FZOY01000001.1"/>
</dbReference>
<dbReference type="Proteomes" id="UP000198426">
    <property type="component" value="Unassembled WGS sequence"/>
</dbReference>
<feature type="transmembrane region" description="Helical" evidence="1">
    <location>
        <begin position="114"/>
        <end position="132"/>
    </location>
</feature>
<keyword evidence="1" id="KW-0812">Transmembrane</keyword>
<keyword evidence="1" id="KW-1133">Transmembrane helix</keyword>
<sequence length="166" mass="16743">MSPTPSDTEARREIRNDLVSGALCLALSAGLATVHFGQSGRLHEATGREPGPALLPEILLLLLAIAGAGLLFRGLRGNRDAGTEPMDMRAALTSAAPPLLALLLLASLLPLRSVIGAGLAFALVGAGLAVLAGRGEKVSILRTAALGGAIAAGFQAVFSHALSVPL</sequence>
<keyword evidence="4" id="KW-1185">Reference proteome</keyword>
<proteinExistence type="predicted"/>